<comment type="caution">
    <text evidence="3">The sequence shown here is derived from an EMBL/GenBank/DDBJ whole genome shotgun (WGS) entry which is preliminary data.</text>
</comment>
<dbReference type="Pfam" id="PF21581">
    <property type="entry name" value="SCD"/>
    <property type="match status" value="1"/>
</dbReference>
<dbReference type="InterPro" id="IPR011989">
    <property type="entry name" value="ARM-like"/>
</dbReference>
<dbReference type="AlphaFoldDB" id="A0A9N9ITH5"/>
<evidence type="ECO:0000313" key="4">
    <source>
        <dbReference type="Proteomes" id="UP000789570"/>
    </source>
</evidence>
<evidence type="ECO:0000256" key="1">
    <source>
        <dbReference type="SAM" id="SignalP"/>
    </source>
</evidence>
<dbReference type="GO" id="GO:0000785">
    <property type="term" value="C:chromatin"/>
    <property type="evidence" value="ECO:0007669"/>
    <property type="project" value="TreeGrafter"/>
</dbReference>
<dbReference type="GO" id="GO:0005634">
    <property type="term" value="C:nucleus"/>
    <property type="evidence" value="ECO:0007669"/>
    <property type="project" value="TreeGrafter"/>
</dbReference>
<dbReference type="InterPro" id="IPR016024">
    <property type="entry name" value="ARM-type_fold"/>
</dbReference>
<dbReference type="PROSITE" id="PS51425">
    <property type="entry name" value="SCD"/>
    <property type="match status" value="1"/>
</dbReference>
<feature type="signal peptide" evidence="1">
    <location>
        <begin position="1"/>
        <end position="23"/>
    </location>
</feature>
<dbReference type="PANTHER" id="PTHR11199:SF0">
    <property type="entry name" value="LD34181P-RELATED"/>
    <property type="match status" value="1"/>
</dbReference>
<evidence type="ECO:0000313" key="3">
    <source>
        <dbReference type="EMBL" id="CAG8747400.1"/>
    </source>
</evidence>
<dbReference type="PANTHER" id="PTHR11199">
    <property type="entry name" value="STROMAL ANTIGEN"/>
    <property type="match status" value="1"/>
</dbReference>
<feature type="chain" id="PRO_5040253809" evidence="1">
    <location>
        <begin position="24"/>
        <end position="399"/>
    </location>
</feature>
<reference evidence="3" key="1">
    <citation type="submission" date="2021-06" db="EMBL/GenBank/DDBJ databases">
        <authorList>
            <person name="Kallberg Y."/>
            <person name="Tangrot J."/>
            <person name="Rosling A."/>
        </authorList>
    </citation>
    <scope>NUCLEOTIDE SEQUENCE</scope>
    <source>
        <strain evidence="3">UK204</strain>
    </source>
</reference>
<accession>A0A9N9ITH5</accession>
<dbReference type="InterPro" id="IPR020839">
    <property type="entry name" value="SCD"/>
</dbReference>
<dbReference type="EMBL" id="CAJVPQ010017062">
    <property type="protein sequence ID" value="CAG8747400.1"/>
    <property type="molecule type" value="Genomic_DNA"/>
</dbReference>
<dbReference type="GO" id="GO:0007062">
    <property type="term" value="P:sister chromatid cohesion"/>
    <property type="evidence" value="ECO:0007669"/>
    <property type="project" value="UniProtKB-ARBA"/>
</dbReference>
<dbReference type="Gene3D" id="1.25.10.10">
    <property type="entry name" value="Leucine-rich Repeat Variant"/>
    <property type="match status" value="1"/>
</dbReference>
<dbReference type="Proteomes" id="UP000789570">
    <property type="component" value="Unassembled WGS sequence"/>
</dbReference>
<keyword evidence="4" id="KW-1185">Reference proteome</keyword>
<dbReference type="Pfam" id="PF08514">
    <property type="entry name" value="STAG"/>
    <property type="match status" value="1"/>
</dbReference>
<dbReference type="GO" id="GO:0008278">
    <property type="term" value="C:cohesin complex"/>
    <property type="evidence" value="ECO:0007669"/>
    <property type="project" value="TreeGrafter"/>
</dbReference>
<feature type="non-terminal residue" evidence="3">
    <location>
        <position position="399"/>
    </location>
</feature>
<name>A0A9N9ITH5_9GLOM</name>
<protein>
    <submittedName>
        <fullName evidence="3">3449_t:CDS:1</fullName>
    </submittedName>
</protein>
<feature type="domain" description="SCD" evidence="2">
    <location>
        <begin position="108"/>
        <end position="193"/>
    </location>
</feature>
<evidence type="ECO:0000259" key="2">
    <source>
        <dbReference type="PROSITE" id="PS51425"/>
    </source>
</evidence>
<gene>
    <name evidence="3" type="ORF">FCALED_LOCUS16062</name>
</gene>
<organism evidence="3 4">
    <name type="scientific">Funneliformis caledonium</name>
    <dbReference type="NCBI Taxonomy" id="1117310"/>
    <lineage>
        <taxon>Eukaryota</taxon>
        <taxon>Fungi</taxon>
        <taxon>Fungi incertae sedis</taxon>
        <taxon>Mucoromycota</taxon>
        <taxon>Glomeromycotina</taxon>
        <taxon>Glomeromycetes</taxon>
        <taxon>Glomerales</taxon>
        <taxon>Glomeraceae</taxon>
        <taxon>Funneliformis</taxon>
    </lineage>
</organism>
<dbReference type="InterPro" id="IPR013721">
    <property type="entry name" value="STAG"/>
</dbReference>
<dbReference type="InterPro" id="IPR039662">
    <property type="entry name" value="Cohesin_Scc3/SA"/>
</dbReference>
<keyword evidence="1" id="KW-0732">Signal</keyword>
<sequence>MILLSLLTLTLNVFVILKLFSSAFRPFRHTAAAIALYLLSCLCEVAQEVRNELNIATRQLTSEQIKNKNSRNLRNQDRMSSLRSKTAELTEKKQQLESYFNDFFNGVFIHRYRDVEAVIRAECVKELGVWIVKYPDRFLEDKVTRYLGWQLSDKSPIARVEAIRSLSRLYINETFISGLRNFTERFKPRLIEMALREAELSVRITTISLLTQIYKAGLLEDEDRDELSHLIYSDLPKVRKSIAPFVKDLLDEDFISSKLTKVQTFLSSNDTKRKNRSASNEIVNSVKLIGDVKNNRIALAIEALWGEMEILHDWHSLAEYLSKDHSLTDNSSTAKESQGENDPIDAIEDCYRLSEREESVLVQVFVACLKLMLVDPLSRDKKKTEAQIEEIREEVSRKM</sequence>
<dbReference type="SUPFAM" id="SSF48371">
    <property type="entry name" value="ARM repeat"/>
    <property type="match status" value="1"/>
</dbReference>
<dbReference type="GO" id="GO:0003682">
    <property type="term" value="F:chromatin binding"/>
    <property type="evidence" value="ECO:0007669"/>
    <property type="project" value="TreeGrafter"/>
</dbReference>
<dbReference type="OrthoDB" id="498590at2759"/>
<proteinExistence type="predicted"/>